<dbReference type="RefSeq" id="WP_237254970.1">
    <property type="nucleotide sequence ID" value="NZ_JAKJXH010000061.1"/>
</dbReference>
<dbReference type="Pfam" id="PF23840">
    <property type="entry name" value="Phage_tail_terminator"/>
    <property type="match status" value="1"/>
</dbReference>
<dbReference type="EMBL" id="JAKJXH010000061">
    <property type="protein sequence ID" value="MCF7545678.1"/>
    <property type="molecule type" value="Genomic_DNA"/>
</dbReference>
<comment type="caution">
    <text evidence="1">The sequence shown here is derived from an EMBL/GenBank/DDBJ whole genome shotgun (WGS) entry which is preliminary data.</text>
</comment>
<keyword evidence="2" id="KW-1185">Reference proteome</keyword>
<evidence type="ECO:0000313" key="2">
    <source>
        <dbReference type="Proteomes" id="UP001162905"/>
    </source>
</evidence>
<dbReference type="Proteomes" id="UP001162905">
    <property type="component" value="Unassembled WGS sequence"/>
</dbReference>
<protein>
    <submittedName>
        <fullName evidence="1">Uncharacterized protein</fullName>
    </submittedName>
</protein>
<feature type="non-terminal residue" evidence="1">
    <location>
        <position position="161"/>
    </location>
</feature>
<dbReference type="InterPro" id="IPR056912">
    <property type="entry name" value="Phage_JBD30_tail_term-like"/>
</dbReference>
<name>A0ABS9ID74_9PSED</name>
<organism evidence="1 2">
    <name type="scientific">Pseudomonas petrae</name>
    <dbReference type="NCBI Taxonomy" id="2912190"/>
    <lineage>
        <taxon>Bacteria</taxon>
        <taxon>Pseudomonadati</taxon>
        <taxon>Pseudomonadota</taxon>
        <taxon>Gammaproteobacteria</taxon>
        <taxon>Pseudomonadales</taxon>
        <taxon>Pseudomonadaceae</taxon>
        <taxon>Pseudomonas</taxon>
    </lineage>
</organism>
<proteinExistence type="predicted"/>
<evidence type="ECO:0000313" key="1">
    <source>
        <dbReference type="EMBL" id="MCF7545678.1"/>
    </source>
</evidence>
<sequence length="161" mass="17874">MKITPVVLHLRQRCPLFGGRVAGGIDFDAVKASQQVDRPGAFVIATGDDATDNDLQNGIRQDITDAFDVVVILDAKDQRGQLAVDVLHDIRAELWRALVGWKPGAEYEPITYDGGDLVQIDRALVIYRYSFVSAFQLGRNAETDPAETWHELELDGLPRLE</sequence>
<accession>A0ABS9ID74</accession>
<gene>
    <name evidence="1" type="ORF">L4G47_26180</name>
</gene>
<reference evidence="1" key="1">
    <citation type="submission" date="2022-01" db="EMBL/GenBank/DDBJ databases">
        <title>Pseudomonas sp. nov. isolated from Antarctic regolith.</title>
        <authorList>
            <person name="Novakova D."/>
            <person name="Sedlar K."/>
        </authorList>
    </citation>
    <scope>NUCLEOTIDE SEQUENCE</scope>
    <source>
        <strain evidence="1">P2647</strain>
    </source>
</reference>